<evidence type="ECO:0000313" key="7">
    <source>
        <dbReference type="EMBL" id="CQR24497.1"/>
    </source>
</evidence>
<dbReference type="OrthoDB" id="9793277at2"/>
<dbReference type="STRING" id="1608583.BN1356_00844"/>
<reference evidence="8" key="1">
    <citation type="submission" date="2015-03" db="EMBL/GenBank/DDBJ databases">
        <authorList>
            <person name="Urmite Genomes"/>
        </authorList>
    </citation>
    <scope>NUCLEOTIDE SEQUENCE [LARGE SCALE GENOMIC DNA]</scope>
    <source>
        <strain evidence="8">FF10</strain>
    </source>
</reference>
<evidence type="ECO:0000256" key="1">
    <source>
        <dbReference type="ARBA" id="ARBA00004127"/>
    </source>
</evidence>
<name>A0A0E4H4C3_9STRE</name>
<evidence type="ECO:0000256" key="2">
    <source>
        <dbReference type="ARBA" id="ARBA00022692"/>
    </source>
</evidence>
<feature type="transmembrane region" description="Helical" evidence="5">
    <location>
        <begin position="75"/>
        <end position="94"/>
    </location>
</feature>
<dbReference type="AlphaFoldDB" id="A0A0E4H4C3"/>
<keyword evidence="3 5" id="KW-1133">Transmembrane helix</keyword>
<comment type="subcellular location">
    <subcellularLocation>
        <location evidence="1">Endomembrane system</location>
        <topology evidence="1">Multi-pass membrane protein</topology>
    </subcellularLocation>
</comment>
<keyword evidence="2 5" id="KW-0812">Transmembrane</keyword>
<keyword evidence="4 5" id="KW-0472">Membrane</keyword>
<sequence>MFIKCIIDKAQAKKLLKGQYNASRQTIESPDKLEKLLQAIERKLKIVPFVGKKISKMAVMISLVKAYVEGRYREIPIGSLIAIVAALIYFLTPVDMMPDIIPSFGFLDDAAVVSAALLMVQSDIDDYIAWRKGQPKKSDQ</sequence>
<proteinExistence type="predicted"/>
<dbReference type="Pfam" id="PF06803">
    <property type="entry name" value="DUF1232"/>
    <property type="match status" value="1"/>
</dbReference>
<evidence type="ECO:0000313" key="8">
    <source>
        <dbReference type="Proteomes" id="UP000198604"/>
    </source>
</evidence>
<evidence type="ECO:0000256" key="3">
    <source>
        <dbReference type="ARBA" id="ARBA00022989"/>
    </source>
</evidence>
<dbReference type="Proteomes" id="UP000198604">
    <property type="component" value="Unassembled WGS sequence"/>
</dbReference>
<accession>A0A0E4H4C3</accession>
<dbReference type="EMBL" id="CTEN01000002">
    <property type="protein sequence ID" value="CQR24497.1"/>
    <property type="molecule type" value="Genomic_DNA"/>
</dbReference>
<dbReference type="InterPro" id="IPR010652">
    <property type="entry name" value="DUF1232"/>
</dbReference>
<keyword evidence="8" id="KW-1185">Reference proteome</keyword>
<evidence type="ECO:0000259" key="6">
    <source>
        <dbReference type="Pfam" id="PF06803"/>
    </source>
</evidence>
<evidence type="ECO:0000256" key="5">
    <source>
        <dbReference type="SAM" id="Phobius"/>
    </source>
</evidence>
<feature type="domain" description="DUF1232" evidence="6">
    <location>
        <begin position="81"/>
        <end position="114"/>
    </location>
</feature>
<evidence type="ECO:0000256" key="4">
    <source>
        <dbReference type="ARBA" id="ARBA00023136"/>
    </source>
</evidence>
<dbReference type="GO" id="GO:0012505">
    <property type="term" value="C:endomembrane system"/>
    <property type="evidence" value="ECO:0007669"/>
    <property type="project" value="UniProtKB-SubCell"/>
</dbReference>
<organism evidence="7 8">
    <name type="scientific">Streptococcus varani</name>
    <dbReference type="NCBI Taxonomy" id="1608583"/>
    <lineage>
        <taxon>Bacteria</taxon>
        <taxon>Bacillati</taxon>
        <taxon>Bacillota</taxon>
        <taxon>Bacilli</taxon>
        <taxon>Lactobacillales</taxon>
        <taxon>Streptococcaceae</taxon>
        <taxon>Streptococcus</taxon>
    </lineage>
</organism>
<dbReference type="RefSeq" id="WP_093650150.1">
    <property type="nucleotide sequence ID" value="NZ_CTEN01000002.1"/>
</dbReference>
<protein>
    <submittedName>
        <fullName evidence="7">Membrane protein</fullName>
    </submittedName>
</protein>
<gene>
    <name evidence="7" type="ORF">BN1356_00844</name>
</gene>